<comment type="caution">
    <text evidence="6">The sequence shown here is derived from an EMBL/GenBank/DDBJ whole genome shotgun (WGS) entry which is preliminary data.</text>
</comment>
<name>A0AAI9AJG7_9BACT</name>
<evidence type="ECO:0000256" key="1">
    <source>
        <dbReference type="ARBA" id="ARBA00001974"/>
    </source>
</evidence>
<accession>A0AAI9AJG7</accession>
<comment type="cofactor">
    <cofactor evidence="1">
        <name>FAD</name>
        <dbReference type="ChEBI" id="CHEBI:57692"/>
    </cofactor>
</comment>
<dbReference type="InterPro" id="IPR036188">
    <property type="entry name" value="FAD/NAD-bd_sf"/>
</dbReference>
<evidence type="ECO:0000259" key="4">
    <source>
        <dbReference type="Pfam" id="PF03486"/>
    </source>
</evidence>
<reference evidence="6 7" key="1">
    <citation type="journal article" date="2011" name="Stand. Genomic Sci.">
        <title>Draft genome sequence of Caminibacter mediatlanticus strain TB-2, an epsilonproteobacterium isolated from a deep-sea hydrothermal vent.</title>
        <authorList>
            <person name="Giovannelli D."/>
            <person name="Ferriera S."/>
            <person name="Johnson J."/>
            <person name="Kravitz S."/>
            <person name="Perez-Rodriguez I."/>
            <person name="Ricci J."/>
            <person name="O'Brien C."/>
            <person name="Voordeckers J.W."/>
            <person name="Bini E."/>
            <person name="Vetriani C."/>
        </authorList>
    </citation>
    <scope>NUCLEOTIDE SEQUENCE [LARGE SCALE GENOMIC DNA]</scope>
    <source>
        <strain evidence="6 7">TB-2</strain>
    </source>
</reference>
<proteinExistence type="predicted"/>
<dbReference type="InterPro" id="IPR055178">
    <property type="entry name" value="RsdA/BaiN/AoA(So)-like_dom"/>
</dbReference>
<keyword evidence="3" id="KW-0274">FAD</keyword>
<dbReference type="Gene3D" id="3.50.50.60">
    <property type="entry name" value="FAD/NAD(P)-binding domain"/>
    <property type="match status" value="1"/>
</dbReference>
<dbReference type="AlphaFoldDB" id="A0AAI9AJG7"/>
<evidence type="ECO:0000256" key="2">
    <source>
        <dbReference type="ARBA" id="ARBA00022630"/>
    </source>
</evidence>
<dbReference type="SUPFAM" id="SSF160996">
    <property type="entry name" value="HI0933 insert domain-like"/>
    <property type="match status" value="1"/>
</dbReference>
<dbReference type="RefSeq" id="WP_007473766.1">
    <property type="nucleotide sequence ID" value="NZ_ABCJ01000001.1"/>
</dbReference>
<dbReference type="NCBIfam" id="TIGR00275">
    <property type="entry name" value="aminoacetone oxidase family FAD-binding enzyme"/>
    <property type="match status" value="1"/>
</dbReference>
<evidence type="ECO:0000313" key="6">
    <source>
        <dbReference type="EMBL" id="EDM24644.1"/>
    </source>
</evidence>
<organism evidence="6 7">
    <name type="scientific">Caminibacter mediatlanticus TB-2</name>
    <dbReference type="NCBI Taxonomy" id="391592"/>
    <lineage>
        <taxon>Bacteria</taxon>
        <taxon>Pseudomonadati</taxon>
        <taxon>Campylobacterota</taxon>
        <taxon>Epsilonproteobacteria</taxon>
        <taxon>Nautiliales</taxon>
        <taxon>Nautiliaceae</taxon>
        <taxon>Caminibacter</taxon>
    </lineage>
</organism>
<dbReference type="Gene3D" id="2.40.30.10">
    <property type="entry name" value="Translation factors"/>
    <property type="match status" value="1"/>
</dbReference>
<sequence length="369" mass="41787">MYDTIILGAGASGLFLGDLLKKNYLIIEHNNEIGKKIKVSGGGKCNIANKVLSPKNYDGDNKFIRKTFEKFNNKDLLNFLKRNNLKVFEKKKNQYFFESSEVLLNYFKKNVKNVLLNTQILGIEKNKILTSKGEFEAKNIVVATGGVSFKKLGASNIGYKIAENLGHNIKILKPALVGFTVQKQEEWFKKLSGISFLADVKIGEYSYKDNVLFSHRGITGPAILNASLRWNRGKIVIDFLAGKNMFYFLKNPNKQISTQLPLPKRFVKEFLDVLGVVDKKIKFLTKEEKEKLKLFNNYEFAPAGTFGFEKAEVTKGGVNTDEIDEFMRSKFSPNIFFIGEVLDVTGELGGYNFQWAFSSAFSAFLFLSR</sequence>
<dbReference type="SUPFAM" id="SSF51905">
    <property type="entry name" value="FAD/NAD(P)-binding domain"/>
    <property type="match status" value="1"/>
</dbReference>
<evidence type="ECO:0000259" key="5">
    <source>
        <dbReference type="Pfam" id="PF22780"/>
    </source>
</evidence>
<gene>
    <name evidence="6" type="ORF">CMTB2_03973</name>
</gene>
<feature type="domain" description="RsdA/BaiN/AoA(So)-like Rossmann fold-like" evidence="4">
    <location>
        <begin position="3"/>
        <end position="363"/>
    </location>
</feature>
<dbReference type="PANTHER" id="PTHR42887:SF2">
    <property type="entry name" value="OS12G0638800 PROTEIN"/>
    <property type="match status" value="1"/>
</dbReference>
<keyword evidence="2" id="KW-0285">Flavoprotein</keyword>
<feature type="domain" description="RsdA/BaiN/AoA(So)-like insert" evidence="5">
    <location>
        <begin position="173"/>
        <end position="313"/>
    </location>
</feature>
<dbReference type="Gene3D" id="1.10.8.260">
    <property type="entry name" value="HI0933 insert domain-like"/>
    <property type="match status" value="1"/>
</dbReference>
<evidence type="ECO:0000256" key="3">
    <source>
        <dbReference type="ARBA" id="ARBA00022827"/>
    </source>
</evidence>
<dbReference type="Pfam" id="PF22780">
    <property type="entry name" value="HI0933_like_1st"/>
    <property type="match status" value="1"/>
</dbReference>
<dbReference type="InterPro" id="IPR057661">
    <property type="entry name" value="RsdA/BaiN/AoA(So)_Rossmann"/>
</dbReference>
<dbReference type="PANTHER" id="PTHR42887">
    <property type="entry name" value="OS12G0638800 PROTEIN"/>
    <property type="match status" value="1"/>
</dbReference>
<dbReference type="InterPro" id="IPR004792">
    <property type="entry name" value="BaiN-like"/>
</dbReference>
<dbReference type="Proteomes" id="UP000003288">
    <property type="component" value="Unassembled WGS sequence"/>
</dbReference>
<dbReference type="EMBL" id="ABCJ01000001">
    <property type="protein sequence ID" value="EDM24644.1"/>
    <property type="molecule type" value="Genomic_DNA"/>
</dbReference>
<evidence type="ECO:0000313" key="7">
    <source>
        <dbReference type="Proteomes" id="UP000003288"/>
    </source>
</evidence>
<dbReference type="InterPro" id="IPR023166">
    <property type="entry name" value="BaiN-like_dom_sf"/>
</dbReference>
<dbReference type="Pfam" id="PF03486">
    <property type="entry name" value="HI0933_like"/>
    <property type="match status" value="1"/>
</dbReference>
<protein>
    <submittedName>
        <fullName evidence="6">HI0933-like protein</fullName>
    </submittedName>
</protein>